<dbReference type="EMBL" id="GBXM01087258">
    <property type="protein sequence ID" value="JAH21319.1"/>
    <property type="molecule type" value="Transcribed_RNA"/>
</dbReference>
<reference evidence="1" key="1">
    <citation type="submission" date="2014-11" db="EMBL/GenBank/DDBJ databases">
        <authorList>
            <person name="Amaro Gonzalez C."/>
        </authorList>
    </citation>
    <scope>NUCLEOTIDE SEQUENCE</scope>
</reference>
<evidence type="ECO:0000313" key="1">
    <source>
        <dbReference type="EMBL" id="JAH21319.1"/>
    </source>
</evidence>
<name>A0A0E9QWW6_ANGAN</name>
<protein>
    <submittedName>
        <fullName evidence="1">Uncharacterized protein</fullName>
    </submittedName>
</protein>
<reference evidence="1" key="2">
    <citation type="journal article" date="2015" name="Fish Shellfish Immunol.">
        <title>Early steps in the European eel (Anguilla anguilla)-Vibrio vulnificus interaction in the gills: Role of the RtxA13 toxin.</title>
        <authorList>
            <person name="Callol A."/>
            <person name="Pajuelo D."/>
            <person name="Ebbesson L."/>
            <person name="Teles M."/>
            <person name="MacKenzie S."/>
            <person name="Amaro C."/>
        </authorList>
    </citation>
    <scope>NUCLEOTIDE SEQUENCE</scope>
</reference>
<organism evidence="1">
    <name type="scientific">Anguilla anguilla</name>
    <name type="common">European freshwater eel</name>
    <name type="synonym">Muraena anguilla</name>
    <dbReference type="NCBI Taxonomy" id="7936"/>
    <lineage>
        <taxon>Eukaryota</taxon>
        <taxon>Metazoa</taxon>
        <taxon>Chordata</taxon>
        <taxon>Craniata</taxon>
        <taxon>Vertebrata</taxon>
        <taxon>Euteleostomi</taxon>
        <taxon>Actinopterygii</taxon>
        <taxon>Neopterygii</taxon>
        <taxon>Teleostei</taxon>
        <taxon>Anguilliformes</taxon>
        <taxon>Anguillidae</taxon>
        <taxon>Anguilla</taxon>
    </lineage>
</organism>
<accession>A0A0E9QWW6</accession>
<sequence length="45" mass="5246">MWSVQSAKCKSVKTQLKKRAYSSQNITPCVQDKAVLYHIKDEIQY</sequence>
<proteinExistence type="predicted"/>
<dbReference type="AlphaFoldDB" id="A0A0E9QWW6"/>